<dbReference type="PATRIC" id="fig|1122169.6.peg.1230"/>
<evidence type="ECO:0000313" key="3">
    <source>
        <dbReference type="Proteomes" id="UP000054600"/>
    </source>
</evidence>
<dbReference type="OrthoDB" id="10020489at2"/>
<proteinExistence type="predicted"/>
<name>A0A0W0Z0D1_9GAMM</name>
<dbReference type="Proteomes" id="UP000054600">
    <property type="component" value="Unassembled WGS sequence"/>
</dbReference>
<dbReference type="EMBL" id="LNYW01000033">
    <property type="protein sequence ID" value="KTD62366.1"/>
    <property type="molecule type" value="Genomic_DNA"/>
</dbReference>
<accession>A0A0W0Z0D1</accession>
<sequence>MITNGSFFSADQDLEYYQEQPTQPKTLDDLRHLTSSSLSSIHTRLFIERIGWGSDLLNSVINDDVVLFAKESNKCSPDDLKELQLIAAFFSAKNVLSELHDNRGRILNIETLNIALLSGSYIGDALNQFVNDQVRPTYNSIRYAIRSGQVDVLRDVLDRYNLKPGNEHLIGAALIGNNAMLLELINRGAVPEHDFLYVVASRPGNEKIMDTLQHHFGDADSQSLESNNTNGDRLD</sequence>
<gene>
    <name evidence="2" type="ORF">Lsha_1066</name>
</gene>
<reference evidence="2 3" key="1">
    <citation type="submission" date="2015-11" db="EMBL/GenBank/DDBJ databases">
        <title>Genomic analysis of 38 Legionella species identifies large and diverse effector repertoires.</title>
        <authorList>
            <person name="Burstein D."/>
            <person name="Amaro F."/>
            <person name="Zusman T."/>
            <person name="Lifshitz Z."/>
            <person name="Cohen O."/>
            <person name="Gilbert J.A."/>
            <person name="Pupko T."/>
            <person name="Shuman H.A."/>
            <person name="Segal G."/>
        </authorList>
    </citation>
    <scope>NUCLEOTIDE SEQUENCE [LARGE SCALE GENOMIC DNA]</scope>
    <source>
        <strain evidence="2 3">ATCC 49655</strain>
    </source>
</reference>
<evidence type="ECO:0008006" key="4">
    <source>
        <dbReference type="Google" id="ProtNLM"/>
    </source>
</evidence>
<evidence type="ECO:0000313" key="2">
    <source>
        <dbReference type="EMBL" id="KTD62366.1"/>
    </source>
</evidence>
<protein>
    <recommendedName>
        <fullName evidence="4">Ankyrin repeats (3 copies)</fullName>
    </recommendedName>
</protein>
<dbReference type="AlphaFoldDB" id="A0A0W0Z0D1"/>
<keyword evidence="3" id="KW-1185">Reference proteome</keyword>
<organism evidence="2 3">
    <name type="scientific">Legionella shakespearei DSM 23087</name>
    <dbReference type="NCBI Taxonomy" id="1122169"/>
    <lineage>
        <taxon>Bacteria</taxon>
        <taxon>Pseudomonadati</taxon>
        <taxon>Pseudomonadota</taxon>
        <taxon>Gammaproteobacteria</taxon>
        <taxon>Legionellales</taxon>
        <taxon>Legionellaceae</taxon>
        <taxon>Legionella</taxon>
    </lineage>
</organism>
<comment type="caution">
    <text evidence="2">The sequence shown here is derived from an EMBL/GenBank/DDBJ whole genome shotgun (WGS) entry which is preliminary data.</text>
</comment>
<feature type="region of interest" description="Disordered" evidence="1">
    <location>
        <begin position="216"/>
        <end position="235"/>
    </location>
</feature>
<dbReference type="RefSeq" id="WP_018577986.1">
    <property type="nucleotide sequence ID" value="NZ_KB892415.1"/>
</dbReference>
<feature type="compositionally biased region" description="Polar residues" evidence="1">
    <location>
        <begin position="220"/>
        <end position="235"/>
    </location>
</feature>
<evidence type="ECO:0000256" key="1">
    <source>
        <dbReference type="SAM" id="MobiDB-lite"/>
    </source>
</evidence>